<comment type="caution">
    <text evidence="1">The sequence shown here is derived from an EMBL/GenBank/DDBJ whole genome shotgun (WGS) entry which is preliminary data.</text>
</comment>
<reference evidence="1 2" key="1">
    <citation type="submission" date="2019-04" db="EMBL/GenBank/DDBJ databases">
        <title>Genome sequencing of Clostridium botulinum Groups I-IV and Clostridium butyricum.</title>
        <authorList>
            <person name="Brunt J."/>
            <person name="Van Vliet A.H.M."/>
            <person name="Stringer S.C."/>
            <person name="Carter A.T."/>
            <person name="Peck M.W."/>
        </authorList>
    </citation>
    <scope>NUCLEOTIDE SEQUENCE [LARGE SCALE GENOMIC DNA]</scope>
    <source>
        <strain evidence="1 2">IFR 18/054</strain>
    </source>
</reference>
<accession>A0A846I8F7</accession>
<evidence type="ECO:0000313" key="2">
    <source>
        <dbReference type="Proteomes" id="UP000472521"/>
    </source>
</evidence>
<proteinExistence type="predicted"/>
<dbReference type="InterPro" id="IPR036025">
    <property type="entry name" value="RtcB-like_sf"/>
</dbReference>
<name>A0A846I8F7_CLOBO</name>
<gene>
    <name evidence="1" type="ORF">FCV25_07785</name>
</gene>
<evidence type="ECO:0000313" key="1">
    <source>
        <dbReference type="EMBL" id="NFF01674.1"/>
    </source>
</evidence>
<dbReference type="SUPFAM" id="SSF103365">
    <property type="entry name" value="Hypothetical protein PH1602"/>
    <property type="match status" value="1"/>
</dbReference>
<organism evidence="1 2">
    <name type="scientific">Clostridium botulinum</name>
    <dbReference type="NCBI Taxonomy" id="1491"/>
    <lineage>
        <taxon>Bacteria</taxon>
        <taxon>Bacillati</taxon>
        <taxon>Bacillota</taxon>
        <taxon>Clostridia</taxon>
        <taxon>Eubacteriales</taxon>
        <taxon>Clostridiaceae</taxon>
        <taxon>Clostridium</taxon>
    </lineage>
</organism>
<protein>
    <submittedName>
        <fullName evidence="1">RtcB family protein</fullName>
    </submittedName>
</protein>
<dbReference type="GO" id="GO:0006396">
    <property type="term" value="P:RNA processing"/>
    <property type="evidence" value="ECO:0007669"/>
    <property type="project" value="InterPro"/>
</dbReference>
<dbReference type="AlphaFoldDB" id="A0A846I8F7"/>
<dbReference type="Proteomes" id="UP000472521">
    <property type="component" value="Unassembled WGS sequence"/>
</dbReference>
<sequence length="96" mass="11632">MNGMWTLCVPQYTLDESPMVYKPIEEIMKNIIDTVDIIDVIKSIKNVKYLHIVADMFPLYSNRFYFKTCYCRGEYFYVSKIYFTIFLFYVKNIVKY</sequence>
<dbReference type="EMBL" id="SWND01000004">
    <property type="protein sequence ID" value="NFF01674.1"/>
    <property type="molecule type" value="Genomic_DNA"/>
</dbReference>